<dbReference type="InterPro" id="IPR047140">
    <property type="entry name" value="LabA"/>
</dbReference>
<dbReference type="Proteomes" id="UP000178186">
    <property type="component" value="Unassembled WGS sequence"/>
</dbReference>
<proteinExistence type="predicted"/>
<dbReference type="AlphaFoldDB" id="A0A1G2H2H9"/>
<evidence type="ECO:0000313" key="2">
    <source>
        <dbReference type="EMBL" id="OGZ56686.1"/>
    </source>
</evidence>
<gene>
    <name evidence="2" type="ORF">A3H64_03025</name>
</gene>
<sequence length="162" mass="18902">MHNKENNFAFIDNTNVHKGIQMLGWKLDLVKFRRLLTERYGVARAYMFIGYLPGNQDMYRDFQNMGYTLIFKPTLPNKTGEVKGNCDAELVLQVMIDIDEYKKAVVVTGDGDFQCLVKHLRKIGKLGYVISPNRKWCSILLKREARSNHVFIEEMRPKLELK</sequence>
<dbReference type="Gene3D" id="3.40.50.1010">
    <property type="entry name" value="5'-nuclease"/>
    <property type="match status" value="1"/>
</dbReference>
<protein>
    <recommendedName>
        <fullName evidence="1">NYN domain-containing protein</fullName>
    </recommendedName>
</protein>
<dbReference type="STRING" id="1802128.A3H64_03025"/>
<dbReference type="InterPro" id="IPR021139">
    <property type="entry name" value="NYN"/>
</dbReference>
<evidence type="ECO:0000313" key="3">
    <source>
        <dbReference type="Proteomes" id="UP000178186"/>
    </source>
</evidence>
<dbReference type="GO" id="GO:0004540">
    <property type="term" value="F:RNA nuclease activity"/>
    <property type="evidence" value="ECO:0007669"/>
    <property type="project" value="InterPro"/>
</dbReference>
<feature type="domain" description="NYN" evidence="1">
    <location>
        <begin position="10"/>
        <end position="131"/>
    </location>
</feature>
<evidence type="ECO:0000259" key="1">
    <source>
        <dbReference type="Pfam" id="PF01936"/>
    </source>
</evidence>
<organism evidence="2 3">
    <name type="scientific">Candidatus Ryanbacteria bacterium RIFCSPLOWO2_02_FULL_45_11c</name>
    <dbReference type="NCBI Taxonomy" id="1802128"/>
    <lineage>
        <taxon>Bacteria</taxon>
        <taxon>Candidatus Ryaniibacteriota</taxon>
    </lineage>
</organism>
<reference evidence="2 3" key="1">
    <citation type="journal article" date="2016" name="Nat. Commun.">
        <title>Thousands of microbial genomes shed light on interconnected biogeochemical processes in an aquifer system.</title>
        <authorList>
            <person name="Anantharaman K."/>
            <person name="Brown C.T."/>
            <person name="Hug L.A."/>
            <person name="Sharon I."/>
            <person name="Castelle C.J."/>
            <person name="Probst A.J."/>
            <person name="Thomas B.C."/>
            <person name="Singh A."/>
            <person name="Wilkins M.J."/>
            <person name="Karaoz U."/>
            <person name="Brodie E.L."/>
            <person name="Williams K.H."/>
            <person name="Hubbard S.S."/>
            <person name="Banfield J.F."/>
        </authorList>
    </citation>
    <scope>NUCLEOTIDE SEQUENCE [LARGE SCALE GENOMIC DNA]</scope>
</reference>
<name>A0A1G2H2H9_9BACT</name>
<comment type="caution">
    <text evidence="2">The sequence shown here is derived from an EMBL/GenBank/DDBJ whole genome shotgun (WGS) entry which is preliminary data.</text>
</comment>
<accession>A0A1G2H2H9</accession>
<dbReference type="PANTHER" id="PTHR35458:SF2">
    <property type="entry name" value="SLR0755 PROTEIN"/>
    <property type="match status" value="1"/>
</dbReference>
<dbReference type="Pfam" id="PF01936">
    <property type="entry name" value="NYN"/>
    <property type="match status" value="1"/>
</dbReference>
<dbReference type="EMBL" id="MHNY01000006">
    <property type="protein sequence ID" value="OGZ56686.1"/>
    <property type="molecule type" value="Genomic_DNA"/>
</dbReference>
<dbReference type="PANTHER" id="PTHR35458">
    <property type="entry name" value="SLR0755 PROTEIN"/>
    <property type="match status" value="1"/>
</dbReference>